<dbReference type="PANTHER" id="PTHR42959">
    <property type="entry name" value="CARBAMOYLTRANSFERASE"/>
    <property type="match status" value="1"/>
</dbReference>
<evidence type="ECO:0000256" key="4">
    <source>
        <dbReference type="ARBA" id="ARBA00022723"/>
    </source>
</evidence>
<reference evidence="13" key="1">
    <citation type="submission" date="2022-12" db="EMBL/GenBank/DDBJ databases">
        <title>New Phytohabitans aurantiacus sp. RD004123 nov., an actinomycete isolated from soil.</title>
        <authorList>
            <person name="Triningsih D.W."/>
            <person name="Harunari E."/>
            <person name="Igarashi Y."/>
        </authorList>
    </citation>
    <scope>NUCLEOTIDE SEQUENCE</scope>
    <source>
        <strain evidence="13">RD004123</strain>
    </source>
</reference>
<dbReference type="Gene3D" id="3.30.420.360">
    <property type="match status" value="1"/>
</dbReference>
<comment type="caution">
    <text evidence="13">The sequence shown here is derived from an EMBL/GenBank/DDBJ whole genome shotgun (WGS) entry which is preliminary data.</text>
</comment>
<evidence type="ECO:0000256" key="8">
    <source>
        <dbReference type="PIRNR" id="PIRNR006256"/>
    </source>
</evidence>
<dbReference type="InterPro" id="IPR004421">
    <property type="entry name" value="Carbamoyltransferase_HypF"/>
</dbReference>
<dbReference type="InterPro" id="IPR001792">
    <property type="entry name" value="Acylphosphatase-like_dom"/>
</dbReference>
<evidence type="ECO:0000256" key="2">
    <source>
        <dbReference type="ARBA" id="ARBA00008097"/>
    </source>
</evidence>
<proteinExistence type="inferred from homology"/>
<dbReference type="InterPro" id="IPR017968">
    <property type="entry name" value="Acylphosphatase_CS"/>
</dbReference>
<dbReference type="InterPro" id="IPR055128">
    <property type="entry name" value="HypF_C_2"/>
</dbReference>
<evidence type="ECO:0000256" key="10">
    <source>
        <dbReference type="SAM" id="MobiDB-lite"/>
    </source>
</evidence>
<keyword evidence="5" id="KW-0863">Zinc-finger</keyword>
<comment type="catalytic activity">
    <reaction evidence="7">
        <text>C-terminal L-cysteinyl-[HypE protein] + carbamoyl phosphate + ATP + H2O = C-terminal S-carboxamide-L-cysteinyl-[HypE protein] + AMP + phosphate + diphosphate + H(+)</text>
        <dbReference type="Rhea" id="RHEA:55636"/>
        <dbReference type="Rhea" id="RHEA-COMP:14247"/>
        <dbReference type="Rhea" id="RHEA-COMP:14392"/>
        <dbReference type="ChEBI" id="CHEBI:15377"/>
        <dbReference type="ChEBI" id="CHEBI:15378"/>
        <dbReference type="ChEBI" id="CHEBI:30616"/>
        <dbReference type="ChEBI" id="CHEBI:33019"/>
        <dbReference type="ChEBI" id="CHEBI:43474"/>
        <dbReference type="ChEBI" id="CHEBI:58228"/>
        <dbReference type="ChEBI" id="CHEBI:76913"/>
        <dbReference type="ChEBI" id="CHEBI:139126"/>
        <dbReference type="ChEBI" id="CHEBI:456215"/>
    </reaction>
</comment>
<accession>A0ABQ5QZY8</accession>
<evidence type="ECO:0000256" key="6">
    <source>
        <dbReference type="ARBA" id="ARBA00022833"/>
    </source>
</evidence>
<evidence type="ECO:0000256" key="3">
    <source>
        <dbReference type="ARBA" id="ARBA00022598"/>
    </source>
</evidence>
<dbReference type="PIRSF" id="PIRSF006256">
    <property type="entry name" value="CMPcnvr_hdrg_mat"/>
    <property type="match status" value="1"/>
</dbReference>
<dbReference type="InterPro" id="IPR036046">
    <property type="entry name" value="Acylphosphatase-like_dom_sf"/>
</dbReference>
<dbReference type="Gene3D" id="3.90.870.50">
    <property type="match status" value="1"/>
</dbReference>
<keyword evidence="4" id="KW-0479">Metal-binding</keyword>
<dbReference type="SUPFAM" id="SSF54975">
    <property type="entry name" value="Acylphosphatase/BLUF domain-like"/>
    <property type="match status" value="1"/>
</dbReference>
<organism evidence="13 14">
    <name type="scientific">Phytohabitans aurantiacus</name>
    <dbReference type="NCBI Taxonomy" id="3016789"/>
    <lineage>
        <taxon>Bacteria</taxon>
        <taxon>Bacillati</taxon>
        <taxon>Actinomycetota</taxon>
        <taxon>Actinomycetes</taxon>
        <taxon>Micromonosporales</taxon>
        <taxon>Micromonosporaceae</taxon>
    </lineage>
</organism>
<comment type="similarity">
    <text evidence="2 8">Belongs to the carbamoyltransferase HypF family.</text>
</comment>
<dbReference type="InterPro" id="IPR017945">
    <property type="entry name" value="DHBP_synth_RibB-like_a/b_dom"/>
</dbReference>
<dbReference type="PROSITE" id="PS51160">
    <property type="entry name" value="ACYLPHOSPHATASE_3"/>
    <property type="match status" value="1"/>
</dbReference>
<dbReference type="Gene3D" id="3.30.420.40">
    <property type="match status" value="1"/>
</dbReference>
<feature type="domain" description="Acylphosphatase-like" evidence="11">
    <location>
        <begin position="10"/>
        <end position="96"/>
    </location>
</feature>
<dbReference type="EMBL" id="BSDI01000027">
    <property type="protein sequence ID" value="GLH99724.1"/>
    <property type="molecule type" value="Genomic_DNA"/>
</dbReference>
<dbReference type="EC" id="6.2.-.-" evidence="8"/>
<evidence type="ECO:0000313" key="13">
    <source>
        <dbReference type="EMBL" id="GLH99724.1"/>
    </source>
</evidence>
<gene>
    <name evidence="13" type="ORF">Pa4123_50000</name>
</gene>
<dbReference type="InterPro" id="IPR006070">
    <property type="entry name" value="Sua5-like_dom"/>
</dbReference>
<dbReference type="Pfam" id="PF07503">
    <property type="entry name" value="zf-HYPF"/>
    <property type="match status" value="2"/>
</dbReference>
<dbReference type="SUPFAM" id="SSF55821">
    <property type="entry name" value="YrdC/RibB"/>
    <property type="match status" value="1"/>
</dbReference>
<dbReference type="NCBIfam" id="TIGR00143">
    <property type="entry name" value="hypF"/>
    <property type="match status" value="1"/>
</dbReference>
<dbReference type="InterPro" id="IPR041440">
    <property type="entry name" value="HypF_C"/>
</dbReference>
<evidence type="ECO:0000259" key="12">
    <source>
        <dbReference type="PROSITE" id="PS51163"/>
    </source>
</evidence>
<keyword evidence="14" id="KW-1185">Reference proteome</keyword>
<keyword evidence="6" id="KW-0862">Zinc</keyword>
<dbReference type="Proteomes" id="UP001144280">
    <property type="component" value="Unassembled WGS sequence"/>
</dbReference>
<evidence type="ECO:0000256" key="5">
    <source>
        <dbReference type="ARBA" id="ARBA00022771"/>
    </source>
</evidence>
<keyword evidence="9" id="KW-0378">Hydrolase</keyword>
<feature type="region of interest" description="Disordered" evidence="10">
    <location>
        <begin position="87"/>
        <end position="107"/>
    </location>
</feature>
<dbReference type="PROSITE" id="PS51163">
    <property type="entry name" value="YRDC"/>
    <property type="match status" value="1"/>
</dbReference>
<comment type="catalytic activity">
    <reaction evidence="9">
        <text>an acyl phosphate + H2O = a carboxylate + phosphate + H(+)</text>
        <dbReference type="Rhea" id="RHEA:14965"/>
        <dbReference type="ChEBI" id="CHEBI:15377"/>
        <dbReference type="ChEBI" id="CHEBI:15378"/>
        <dbReference type="ChEBI" id="CHEBI:29067"/>
        <dbReference type="ChEBI" id="CHEBI:43474"/>
        <dbReference type="ChEBI" id="CHEBI:59918"/>
        <dbReference type="EC" id="3.6.1.7"/>
    </reaction>
</comment>
<keyword evidence="3" id="KW-0436">Ligase</keyword>
<evidence type="ECO:0000313" key="14">
    <source>
        <dbReference type="Proteomes" id="UP001144280"/>
    </source>
</evidence>
<evidence type="ECO:0000256" key="1">
    <source>
        <dbReference type="ARBA" id="ARBA00004711"/>
    </source>
</evidence>
<dbReference type="Pfam" id="PF01300">
    <property type="entry name" value="Sua5_yciO_yrdC"/>
    <property type="match status" value="1"/>
</dbReference>
<feature type="domain" description="YrdC-like" evidence="12">
    <location>
        <begin position="207"/>
        <end position="392"/>
    </location>
</feature>
<dbReference type="InterPro" id="IPR011125">
    <property type="entry name" value="Znf_HypF"/>
</dbReference>
<sequence>MMTSAAVRGGLRIALHGVVQGVGFRPFVYRTAVSCGLTGDVRNTSGHVEIHAFGSEPALAAFLDRLAREAPAEARIDRVETSPLDAAPPAGFGVRTSSDVDGGGRESPPDLATCDACLRELFDPLDRRYRYPFINCTDCGPRATIVADLPYDRSRTTMSGFPMCPACAAEYRDPADRRFHAEPIACPACGPRLCWRTVGGGPIAYGEDALAEAVAIVDTGGVIAVKGIGGYQIVCDAQNEAAVARVRAGKCRPRKPLAVMVPDVDDAARLGFLGATEVTLLTGTARPIVLVWRWANAPLADGVAPALPEVGVFLPYSPLHHLLLRELGRPLVVTSGNRGGEPIAIDPDTARAVLGPLTDGILDHDRPVLSRYDDSVARVVAGAPRLLRRARGYAPASLALPAPAPEPVLAVGAHLKHTAALAVGDRAVLGPHTGDLESAETFAAFEQVVTRLGRLWAVRPRIAAHDPHPGYLSTQYATARFPRGERVPVQHHHAHVVATAAEHGVREPFLGIAYDGLGYGDDGTLWGGEILLATYTGFRRVGRFGRAPLPGGAAAVRHPARMALGYLYGAEDLGGQAIPDALAAGLLGRLDAREVDVVRRMVRRGLNAPLVSSAGRLFDAVASLLGVADDAGYEGEAAILLEAAAAGHETVDALRWRLVHRDGLWVYDPAPTIVDALERAAGEPVGMVAARFHAALAEVTVAFAESVQCPTRTVCLGGGVFQNRRLAEAVLAGLRAAGFDAYLGERVPVNDGGISYGQAAVAAARLAGKG</sequence>
<dbReference type="InterPro" id="IPR051060">
    <property type="entry name" value="Carbamoyltrans_HypF-like"/>
</dbReference>
<evidence type="ECO:0000256" key="7">
    <source>
        <dbReference type="ARBA" id="ARBA00048220"/>
    </source>
</evidence>
<dbReference type="Gene3D" id="3.30.110.120">
    <property type="match status" value="1"/>
</dbReference>
<feature type="active site" evidence="9">
    <location>
        <position position="25"/>
    </location>
</feature>
<dbReference type="Pfam" id="PF00708">
    <property type="entry name" value="Acylphosphatase"/>
    <property type="match status" value="1"/>
</dbReference>
<dbReference type="Pfam" id="PF22521">
    <property type="entry name" value="HypF_C_2"/>
    <property type="match status" value="1"/>
</dbReference>
<feature type="active site" evidence="9">
    <location>
        <position position="43"/>
    </location>
</feature>
<evidence type="ECO:0000259" key="11">
    <source>
        <dbReference type="PROSITE" id="PS51160"/>
    </source>
</evidence>
<dbReference type="PANTHER" id="PTHR42959:SF1">
    <property type="entry name" value="CARBAMOYLTRANSFERASE HYPF"/>
    <property type="match status" value="1"/>
</dbReference>
<protein>
    <recommendedName>
        <fullName evidence="8">Carbamoyltransferase</fullName>
        <ecNumber evidence="8">6.2.-.-</ecNumber>
    </recommendedName>
</protein>
<dbReference type="Pfam" id="PF17788">
    <property type="entry name" value="HypF_C"/>
    <property type="match status" value="1"/>
</dbReference>
<dbReference type="PROSITE" id="PS00150">
    <property type="entry name" value="ACYLPHOSPHATASE_1"/>
    <property type="match status" value="1"/>
</dbReference>
<name>A0ABQ5QZY8_9ACTN</name>
<comment type="pathway">
    <text evidence="1">Protein modification; [NiFe] hydrogenase maturation.</text>
</comment>
<evidence type="ECO:0000256" key="9">
    <source>
        <dbReference type="PROSITE-ProRule" id="PRU00520"/>
    </source>
</evidence>